<evidence type="ECO:0000313" key="3">
    <source>
        <dbReference type="Proteomes" id="UP000239469"/>
    </source>
</evidence>
<accession>A0A2S9X4B5</accession>
<dbReference type="InterPro" id="IPR037524">
    <property type="entry name" value="PA14/GLEYA"/>
</dbReference>
<dbReference type="AlphaFoldDB" id="A0A2S9X4B5"/>
<proteinExistence type="predicted"/>
<dbReference type="NCBIfam" id="TIGR03661">
    <property type="entry name" value="T1SS_VCA0849"/>
    <property type="match status" value="1"/>
</dbReference>
<gene>
    <name evidence="2" type="ORF">BUE93_09710</name>
</gene>
<evidence type="ECO:0000259" key="1">
    <source>
        <dbReference type="PROSITE" id="PS51820"/>
    </source>
</evidence>
<dbReference type="InterPro" id="IPR011658">
    <property type="entry name" value="PA14_dom"/>
</dbReference>
<reference evidence="2 3" key="1">
    <citation type="submission" date="2017-01" db="EMBL/GenBank/DDBJ databases">
        <title>New insights into the genetic diversity of Chromobacterium isolated from tropical freshwater lake.</title>
        <authorList>
            <person name="Santos A.B."/>
            <person name="Nascimento A.M."/>
            <person name="Da Silva P.C."/>
        </authorList>
    </citation>
    <scope>NUCLEOTIDE SEQUENCE [LARGE SCALE GENOMIC DNA]</scope>
    <source>
        <strain evidence="2 3">56AF</strain>
    </source>
</reference>
<comment type="caution">
    <text evidence="2">The sequence shown here is derived from an EMBL/GenBank/DDBJ whole genome shotgun (WGS) entry which is preliminary data.</text>
</comment>
<feature type="domain" description="PA14" evidence="1">
    <location>
        <begin position="358"/>
        <end position="501"/>
    </location>
</feature>
<feature type="non-terminal residue" evidence="2">
    <location>
        <position position="1"/>
    </location>
</feature>
<dbReference type="RefSeq" id="WP_146131813.1">
    <property type="nucleotide sequence ID" value="NZ_MTBD01000025.1"/>
</dbReference>
<dbReference type="Proteomes" id="UP000239469">
    <property type="component" value="Unassembled WGS sequence"/>
</dbReference>
<dbReference type="EMBL" id="MTBD01000025">
    <property type="protein sequence ID" value="PRP70562.1"/>
    <property type="molecule type" value="Genomic_DNA"/>
</dbReference>
<sequence>QLQLSLNANGQLVDGGGTVYAYQNGVVYLPLSGNAATLAATVTDSVGNVSLNASASYAPPPAPTVTLIEHTAQGDQIGAGDLAGGKVQATVALDPISLANNGFATLTIHDGGASSTVTVNSAGVVSSSSSAVSASYADGTVTLAIAAPANGQAVSISATQTDSLGHASSSGSASGTLNLTPPAAPIVTVAEHFDPNGWIGPTDLAHGQVQATVALDSNSLGNGGSAQVSINDGGVTSSVTVHSDGSVTSSNPAVSASYAGGVLSLGIPEPANGQQVSVSATQTNVLGNVSAAGSDSGTLDVVPPDAPAISFQPNGLTALLYGLNDSHISSPASGQTALSTVLADLTNHSPTASFVATSLNFGDQNGVWHGSTDFGNNLGNSLANLNAFLGGNASNLQLASAYGVTTQSILTLNGAFSAAAGNYTLNVNADDGFQIIVDGKVVSQFTGNEAQTEHDVALTLGATAGNLHAIQIVYWDQGGNAVLQVGLTPAGAPAGATPTPLTLSSNTLVGSVTLDSNDQQALSNHGSLTVTEGASQLQLSLNANGQLVDGGGTVYAYQNGVVYLPLGSASEAATVAATVTDGAGNVSLNASGSYTPLGMPQITLGEPGNSHQEQASVGLDANSLANHGYASIVVSEAGASTTLAVHSDGSITGSTASVTAAYAQGNVNLSIATPANAPDVTVTATATDSYGHSNTVSQMQVFAAHGSPVTAIAGVETFKFEASFNGHAGTPSVETIQQFNTGTTPSGAPADVLDLRDLLVGDSHNGADPSSIGNLANYLHFSTVNNNGTVSTVIHVNENGAINANSPTSDTAQIVLQGVDLTHLGGTLLSDQAIIQKLLGSGQLHTD</sequence>
<organism evidence="2 3">
    <name type="scientific">Chromobacterium amazonense</name>
    <dbReference type="NCBI Taxonomy" id="1382803"/>
    <lineage>
        <taxon>Bacteria</taxon>
        <taxon>Pseudomonadati</taxon>
        <taxon>Pseudomonadota</taxon>
        <taxon>Betaproteobacteria</taxon>
        <taxon>Neisseriales</taxon>
        <taxon>Chromobacteriaceae</taxon>
        <taxon>Chromobacterium</taxon>
    </lineage>
</organism>
<dbReference type="SUPFAM" id="SSF56988">
    <property type="entry name" value="Anthrax protective antigen"/>
    <property type="match status" value="1"/>
</dbReference>
<protein>
    <recommendedName>
        <fullName evidence="1">PA14 domain-containing protein</fullName>
    </recommendedName>
</protein>
<dbReference type="OrthoDB" id="8596409at2"/>
<evidence type="ECO:0000313" key="2">
    <source>
        <dbReference type="EMBL" id="PRP70562.1"/>
    </source>
</evidence>
<dbReference type="InterPro" id="IPR019960">
    <property type="entry name" value="T1SS_VCA0849"/>
</dbReference>
<dbReference type="PROSITE" id="PS51820">
    <property type="entry name" value="PA14"/>
    <property type="match status" value="1"/>
</dbReference>
<name>A0A2S9X4B5_9NEIS</name>
<dbReference type="Pfam" id="PF07691">
    <property type="entry name" value="PA14"/>
    <property type="match status" value="1"/>
</dbReference>